<reference evidence="2 3" key="1">
    <citation type="submission" date="2014-04" db="EMBL/GenBank/DDBJ databases">
        <authorList>
            <consortium name="DOE Joint Genome Institute"/>
            <person name="Kuo A."/>
            <person name="Kohler A."/>
            <person name="Nagy L.G."/>
            <person name="Floudas D."/>
            <person name="Copeland A."/>
            <person name="Barry K.W."/>
            <person name="Cichocki N."/>
            <person name="Veneault-Fourrey C."/>
            <person name="LaButti K."/>
            <person name="Lindquist E.A."/>
            <person name="Lipzen A."/>
            <person name="Lundell T."/>
            <person name="Morin E."/>
            <person name="Murat C."/>
            <person name="Sun H."/>
            <person name="Tunlid A."/>
            <person name="Henrissat B."/>
            <person name="Grigoriev I.V."/>
            <person name="Hibbett D.S."/>
            <person name="Martin F."/>
            <person name="Nordberg H.P."/>
            <person name="Cantor M.N."/>
            <person name="Hua S.X."/>
        </authorList>
    </citation>
    <scope>NUCLEOTIDE SEQUENCE [LARGE SCALE GENOMIC DNA]</scope>
    <source>
        <strain evidence="2 3">LaAM-08-1</strain>
    </source>
</reference>
<reference evidence="3" key="2">
    <citation type="submission" date="2015-01" db="EMBL/GenBank/DDBJ databases">
        <title>Evolutionary Origins and Diversification of the Mycorrhizal Mutualists.</title>
        <authorList>
            <consortium name="DOE Joint Genome Institute"/>
            <consortium name="Mycorrhizal Genomics Consortium"/>
            <person name="Kohler A."/>
            <person name="Kuo A."/>
            <person name="Nagy L.G."/>
            <person name="Floudas D."/>
            <person name="Copeland A."/>
            <person name="Barry K.W."/>
            <person name="Cichocki N."/>
            <person name="Veneault-Fourrey C."/>
            <person name="LaButti K."/>
            <person name="Lindquist E.A."/>
            <person name="Lipzen A."/>
            <person name="Lundell T."/>
            <person name="Morin E."/>
            <person name="Murat C."/>
            <person name="Riley R."/>
            <person name="Ohm R."/>
            <person name="Sun H."/>
            <person name="Tunlid A."/>
            <person name="Henrissat B."/>
            <person name="Grigoriev I.V."/>
            <person name="Hibbett D.S."/>
            <person name="Martin F."/>
        </authorList>
    </citation>
    <scope>NUCLEOTIDE SEQUENCE [LARGE SCALE GENOMIC DNA]</scope>
    <source>
        <strain evidence="3">LaAM-08-1</strain>
    </source>
</reference>
<keyword evidence="1" id="KW-0175">Coiled coil</keyword>
<organism evidence="2 3">
    <name type="scientific">Laccaria amethystina LaAM-08-1</name>
    <dbReference type="NCBI Taxonomy" id="1095629"/>
    <lineage>
        <taxon>Eukaryota</taxon>
        <taxon>Fungi</taxon>
        <taxon>Dikarya</taxon>
        <taxon>Basidiomycota</taxon>
        <taxon>Agaricomycotina</taxon>
        <taxon>Agaricomycetes</taxon>
        <taxon>Agaricomycetidae</taxon>
        <taxon>Agaricales</taxon>
        <taxon>Agaricineae</taxon>
        <taxon>Hydnangiaceae</taxon>
        <taxon>Laccaria</taxon>
    </lineage>
</organism>
<gene>
    <name evidence="2" type="ORF">K443DRAFT_484799</name>
</gene>
<name>A0A0C9WV41_9AGAR</name>
<dbReference type="Proteomes" id="UP000054477">
    <property type="component" value="Unassembled WGS sequence"/>
</dbReference>
<dbReference type="OrthoDB" id="2611327at2759"/>
<evidence type="ECO:0000256" key="1">
    <source>
        <dbReference type="SAM" id="Coils"/>
    </source>
</evidence>
<dbReference type="AlphaFoldDB" id="A0A0C9WV41"/>
<feature type="coiled-coil region" evidence="1">
    <location>
        <begin position="11"/>
        <end position="38"/>
    </location>
</feature>
<dbReference type="HOGENOM" id="CLU_2250583_0_0_1"/>
<proteinExistence type="predicted"/>
<protein>
    <submittedName>
        <fullName evidence="2">Unplaced genomic scaffold K443scaffold_47, whole genome shotgun sequence</fullName>
    </submittedName>
</protein>
<dbReference type="EMBL" id="KN838582">
    <property type="protein sequence ID" value="KIK03255.1"/>
    <property type="molecule type" value="Genomic_DNA"/>
</dbReference>
<accession>A0A0C9WV41</accession>
<evidence type="ECO:0000313" key="3">
    <source>
        <dbReference type="Proteomes" id="UP000054477"/>
    </source>
</evidence>
<keyword evidence="3" id="KW-1185">Reference proteome</keyword>
<evidence type="ECO:0000313" key="2">
    <source>
        <dbReference type="EMBL" id="KIK03255.1"/>
    </source>
</evidence>
<sequence>MSIQRDNHSSITEVLEIIDACNEKIEEATEEIGRLTEQYSKLPLSGSFSGQLVKLFETHLKSIRNKSGQESVKRIEESLDRLKNKLSLLEEAARNKVRHPTIGN</sequence>
<feature type="coiled-coil region" evidence="1">
    <location>
        <begin position="65"/>
        <end position="99"/>
    </location>
</feature>